<evidence type="ECO:0008006" key="4">
    <source>
        <dbReference type="Google" id="ProtNLM"/>
    </source>
</evidence>
<feature type="compositionally biased region" description="Gly residues" evidence="1">
    <location>
        <begin position="97"/>
        <end position="112"/>
    </location>
</feature>
<organism evidence="2 3">
    <name type="scientific">Favolaschia claudopus</name>
    <dbReference type="NCBI Taxonomy" id="2862362"/>
    <lineage>
        <taxon>Eukaryota</taxon>
        <taxon>Fungi</taxon>
        <taxon>Dikarya</taxon>
        <taxon>Basidiomycota</taxon>
        <taxon>Agaricomycotina</taxon>
        <taxon>Agaricomycetes</taxon>
        <taxon>Agaricomycetidae</taxon>
        <taxon>Agaricales</taxon>
        <taxon>Marasmiineae</taxon>
        <taxon>Mycenaceae</taxon>
        <taxon>Favolaschia</taxon>
    </lineage>
</organism>
<reference evidence="2 3" key="1">
    <citation type="journal article" date="2024" name="J Genomics">
        <title>Draft genome sequencing and assembly of Favolaschia claudopus CIRM-BRFM 2984 isolated from oak limbs.</title>
        <authorList>
            <person name="Navarro D."/>
            <person name="Drula E."/>
            <person name="Chaduli D."/>
            <person name="Cazenave R."/>
            <person name="Ahrendt S."/>
            <person name="Wang J."/>
            <person name="Lipzen A."/>
            <person name="Daum C."/>
            <person name="Barry K."/>
            <person name="Grigoriev I.V."/>
            <person name="Favel A."/>
            <person name="Rosso M.N."/>
            <person name="Martin F."/>
        </authorList>
    </citation>
    <scope>NUCLEOTIDE SEQUENCE [LARGE SCALE GENOMIC DNA]</scope>
    <source>
        <strain evidence="2 3">CIRM-BRFM 2984</strain>
    </source>
</reference>
<proteinExistence type="predicted"/>
<accession>A0AAW0CRN7</accession>
<evidence type="ECO:0000313" key="3">
    <source>
        <dbReference type="Proteomes" id="UP001362999"/>
    </source>
</evidence>
<dbReference type="Proteomes" id="UP001362999">
    <property type="component" value="Unassembled WGS sequence"/>
</dbReference>
<dbReference type="EMBL" id="JAWWNJ010000014">
    <property type="protein sequence ID" value="KAK7041189.1"/>
    <property type="molecule type" value="Genomic_DNA"/>
</dbReference>
<sequence length="460" mass="50122">MSCILRSLLYTPTPSGDMVHSALSASQNSRLLCEHMESLGVATESAYEQTQRALVISMRITPACTAPSRTTLRVRAGSRAACLTSSRRTNSRMRGNDAGGDFGVEGGEGEVGGGDEEGEGVERSQNSLGNPTDHPIATPLDPGPLSAPDEAREREYSSWACTYRGSPPVVGATQFVIGADPHNFTSGAAFTIFYERNLLQVCVENDVLDDPEEGLPISVVNAAVEQVQWESSPLTTKVQFHTAADGSYVFRTTTASSHQGLDLEKGLVLPENTPTFPHIDPPPPTNMQEVNFFFDLPKVDFLLRPTHLVVDDRRRGCGLLLFYHRALSLSLTLDRLHPDAAKAYIDLSPPPPGIVEASTTRPSELRSSGIPRRPRSPGPRTTAADVFALGLVIWAVCMEVGEFERQQEYVCPVLVWNQAAPDWLRTLAAICVLDEPEKRPRAVTFKSSLESSLSIYLVTF</sequence>
<evidence type="ECO:0000313" key="2">
    <source>
        <dbReference type="EMBL" id="KAK7041189.1"/>
    </source>
</evidence>
<gene>
    <name evidence="2" type="ORF">R3P38DRAFT_3179786</name>
</gene>
<protein>
    <recommendedName>
        <fullName evidence="4">Protein kinase domain-containing protein</fullName>
    </recommendedName>
</protein>
<keyword evidence="3" id="KW-1185">Reference proteome</keyword>
<dbReference type="Gene3D" id="1.10.510.10">
    <property type="entry name" value="Transferase(Phosphotransferase) domain 1"/>
    <property type="match status" value="1"/>
</dbReference>
<feature type="region of interest" description="Disordered" evidence="1">
    <location>
        <begin position="83"/>
        <end position="149"/>
    </location>
</feature>
<feature type="region of interest" description="Disordered" evidence="1">
    <location>
        <begin position="352"/>
        <end position="380"/>
    </location>
</feature>
<dbReference type="AlphaFoldDB" id="A0AAW0CRN7"/>
<evidence type="ECO:0000256" key="1">
    <source>
        <dbReference type="SAM" id="MobiDB-lite"/>
    </source>
</evidence>
<comment type="caution">
    <text evidence="2">The sequence shown here is derived from an EMBL/GenBank/DDBJ whole genome shotgun (WGS) entry which is preliminary data.</text>
</comment>
<name>A0AAW0CRN7_9AGAR</name>